<accession>A0A2Z4YPJ8</accession>
<evidence type="ECO:0000313" key="1">
    <source>
        <dbReference type="EMBL" id="AXA42939.1"/>
    </source>
</evidence>
<organism evidence="1 2">
    <name type="scientific">Rhizobium leguminosarum</name>
    <dbReference type="NCBI Taxonomy" id="384"/>
    <lineage>
        <taxon>Bacteria</taxon>
        <taxon>Pseudomonadati</taxon>
        <taxon>Pseudomonadota</taxon>
        <taxon>Alphaproteobacteria</taxon>
        <taxon>Hyphomicrobiales</taxon>
        <taxon>Rhizobiaceae</taxon>
        <taxon>Rhizobium/Agrobacterium group</taxon>
        <taxon>Rhizobium</taxon>
    </lineage>
</organism>
<dbReference type="Proteomes" id="UP000251166">
    <property type="component" value="Plasmid unnamed1"/>
</dbReference>
<sequence length="239" mass="27241">MLRQALPSGRDETSRLAEPVQLENLMGVDCRPEFIFGVSISSVSIWMVHLQHLLVASSNLLRRRVLRKAERFEGFCFQYLEPTSLKISFRCLMLSSNLACVKGFCRTGANGRRKRHLCRLINAGPPRLTAAVCCFPLIAGRHWIRQIAREIISLIVFPRMLRAEHQVQSLRISPDGRTIGAAAFATVPLAFRLVRLAERSRFFARWPQADENLRIKCHRALYGGLHRAGKQTIHEISER</sequence>
<geneLocation type="plasmid" evidence="1 2">
    <name>unnamed1</name>
</geneLocation>
<dbReference type="EMBL" id="CP030761">
    <property type="protein sequence ID" value="AXA42939.1"/>
    <property type="molecule type" value="Genomic_DNA"/>
</dbReference>
<dbReference type="AlphaFoldDB" id="A0A2Z4YPJ8"/>
<name>A0A2Z4YPJ8_RHILE</name>
<evidence type="ECO:0000313" key="2">
    <source>
        <dbReference type="Proteomes" id="UP000251166"/>
    </source>
</evidence>
<protein>
    <submittedName>
        <fullName evidence="1">Uncharacterized protein</fullName>
    </submittedName>
</protein>
<gene>
    <name evidence="1" type="ORF">DLJ82_5378</name>
</gene>
<proteinExistence type="predicted"/>
<keyword evidence="1" id="KW-0614">Plasmid</keyword>
<reference evidence="1 2" key="1">
    <citation type="submission" date="2018-07" db="EMBL/GenBank/DDBJ databases">
        <title>Rhizobium leguminosarum strain:ATCC 14479 Genome sequencing and assembly.</title>
        <authorList>
            <person name="Chakraborty R."/>
        </authorList>
    </citation>
    <scope>NUCLEOTIDE SEQUENCE [LARGE SCALE GENOMIC DNA]</scope>
    <source>
        <strain evidence="1 2">ATCC 14479</strain>
        <plasmid evidence="2">Plasmid unnamed1</plasmid>
    </source>
</reference>